<dbReference type="Proteomes" id="UP000186868">
    <property type="component" value="Unassembled WGS sequence"/>
</dbReference>
<dbReference type="RefSeq" id="WP_073601359.1">
    <property type="nucleotide sequence ID" value="NZ_MRCB01000037.1"/>
</dbReference>
<comment type="caution">
    <text evidence="1">The sequence shown here is derived from an EMBL/GenBank/DDBJ whole genome shotgun (WGS) entry which is preliminary data.</text>
</comment>
<dbReference type="Gene3D" id="2.120.10.30">
    <property type="entry name" value="TolB, C-terminal domain"/>
    <property type="match status" value="1"/>
</dbReference>
<evidence type="ECO:0000313" key="1">
    <source>
        <dbReference type="EMBL" id="OKH19848.1"/>
    </source>
</evidence>
<dbReference type="OrthoDB" id="9796428at2"/>
<name>A0A1U7H8Z5_9CYAN</name>
<dbReference type="InterPro" id="IPR010620">
    <property type="entry name" value="SBBP_repeat"/>
</dbReference>
<dbReference type="PANTHER" id="PTHR35580">
    <property type="entry name" value="CELL SURFACE GLYCOPROTEIN (S-LAYER PROTEIN)-LIKE PROTEIN"/>
    <property type="match status" value="1"/>
</dbReference>
<proteinExistence type="predicted"/>
<dbReference type="Pfam" id="PF06739">
    <property type="entry name" value="SBBP"/>
    <property type="match status" value="5"/>
</dbReference>
<dbReference type="SUPFAM" id="SSF63825">
    <property type="entry name" value="YWTD domain"/>
    <property type="match status" value="1"/>
</dbReference>
<reference evidence="1 2" key="1">
    <citation type="submission" date="2016-11" db="EMBL/GenBank/DDBJ databases">
        <title>Draft Genome Sequences of Nine Cyanobacterial Strains from Diverse Habitats.</title>
        <authorList>
            <person name="Zhu T."/>
            <person name="Hou S."/>
            <person name="Lu X."/>
            <person name="Hess W.R."/>
        </authorList>
    </citation>
    <scope>NUCLEOTIDE SEQUENCE [LARGE SCALE GENOMIC DNA]</scope>
    <source>
        <strain evidence="1 2">NIES-593</strain>
    </source>
</reference>
<evidence type="ECO:0008006" key="3">
    <source>
        <dbReference type="Google" id="ProtNLM"/>
    </source>
</evidence>
<dbReference type="InterPro" id="IPR011042">
    <property type="entry name" value="6-blade_b-propeller_TolB-like"/>
</dbReference>
<dbReference type="STRING" id="1921803.NIES593_20510"/>
<dbReference type="SUPFAM" id="SSF101898">
    <property type="entry name" value="NHL repeat"/>
    <property type="match status" value="1"/>
</dbReference>
<dbReference type="PANTHER" id="PTHR35580:SF1">
    <property type="entry name" value="PHYTASE-LIKE DOMAIN-CONTAINING PROTEIN"/>
    <property type="match status" value="1"/>
</dbReference>
<evidence type="ECO:0000313" key="2">
    <source>
        <dbReference type="Proteomes" id="UP000186868"/>
    </source>
</evidence>
<dbReference type="AlphaFoldDB" id="A0A1U7H8Z5"/>
<keyword evidence="2" id="KW-1185">Reference proteome</keyword>
<sequence>MDEQLEVFFSLFTPVSDLASGEIGRRLEAVFGRRGNDSLYAFAPGAASPPQNQNVDILFGDIFDNTLEEFEVIFGIQTSPQGGNPLLILERNIPSVGRDRHVLGETTTPYYLGDPNTLTTSNLFGTNEFAVIYDFDPNQDTIQLNGSAQDYVLLEVNNLQVEGVSQPFFGEAIFSLRQGVPDLVGYVISRDEVDLSLTANYFEYVGNQPPRRPEQRRVQQLGGAGLELGIDTATDPSGNVYVTGTTTGTIQNGSTSAGFSDFWVAKYDRNGNQLFVRQFGSSDNDSVLDIATDSAGNIYLAGATQGNLFGSRQSQSQDSYVAKYDSNGNLLWGRQFGSNVIPNTFSSAATSVDVDAQGNVTVGGLGLKNNTRTNIFNFPVQDDSYALRFDTNGNQQWFTEIRNPTAPAPLNEAPFFDEAYDVAVDRNGNTYLVGWTQGLVRESDPGREVSKYDVWLARLNPSGQVQWVQQLGSQDLGLEFPWGVDVDSQGNVYATGWTTGNFQAGSQANTAYDIWLARFNPADGTPTWIGQFGTPGDDGSFLADMEIDSQDGIYITGYTDDRIGGRGRNRGRNDAWVAKFDTAGNNQWIQQFGSAGTDYATGLSVDNTGNRVNVTGFTDGSLERTNTEAVDAWFAQLDARRGRLQKITGSARDMISANELSTAPTEAPQLVPSQQLPAGDNWANPSLGVPEGVAVDQRRVESALARIFDPNAANGFPRALGNAVRDDFAHFLQPSVTQAPALAPTPADADVVVV</sequence>
<gene>
    <name evidence="1" type="ORF">NIES593_20510</name>
</gene>
<dbReference type="InterPro" id="IPR052918">
    <property type="entry name" value="Motility_Chemotaxis_Reg"/>
</dbReference>
<protein>
    <recommendedName>
        <fullName evidence="3">Beta-propeller repeat protein</fullName>
    </recommendedName>
</protein>
<accession>A0A1U7H8Z5</accession>
<dbReference type="EMBL" id="MRCB01000037">
    <property type="protein sequence ID" value="OKH19848.1"/>
    <property type="molecule type" value="Genomic_DNA"/>
</dbReference>
<organism evidence="1 2">
    <name type="scientific">Hydrococcus rivularis NIES-593</name>
    <dbReference type="NCBI Taxonomy" id="1921803"/>
    <lineage>
        <taxon>Bacteria</taxon>
        <taxon>Bacillati</taxon>
        <taxon>Cyanobacteriota</taxon>
        <taxon>Cyanophyceae</taxon>
        <taxon>Pleurocapsales</taxon>
        <taxon>Hydrococcaceae</taxon>
        <taxon>Hydrococcus</taxon>
    </lineage>
</organism>